<keyword evidence="2" id="KW-1185">Reference proteome</keyword>
<dbReference type="RefSeq" id="WP_171198144.1">
    <property type="nucleotide sequence ID" value="NZ_JABEND010000001.1"/>
</dbReference>
<comment type="caution">
    <text evidence="1">The sequence shown here is derived from an EMBL/GenBank/DDBJ whole genome shotgun (WGS) entry which is preliminary data.</text>
</comment>
<organism evidence="1 2">
    <name type="scientific">Nakamurella aerolata</name>
    <dbReference type="NCBI Taxonomy" id="1656892"/>
    <lineage>
        <taxon>Bacteria</taxon>
        <taxon>Bacillati</taxon>
        <taxon>Actinomycetota</taxon>
        <taxon>Actinomycetes</taxon>
        <taxon>Nakamurellales</taxon>
        <taxon>Nakamurellaceae</taxon>
        <taxon>Nakamurella</taxon>
    </lineage>
</organism>
<dbReference type="SUPFAM" id="SSF46785">
    <property type="entry name" value="Winged helix' DNA-binding domain"/>
    <property type="match status" value="1"/>
</dbReference>
<proteinExistence type="predicted"/>
<dbReference type="EMBL" id="JABEND010000001">
    <property type="protein sequence ID" value="NNG34523.1"/>
    <property type="molecule type" value="Genomic_DNA"/>
</dbReference>
<dbReference type="Proteomes" id="UP000562984">
    <property type="component" value="Unassembled WGS sequence"/>
</dbReference>
<evidence type="ECO:0000313" key="2">
    <source>
        <dbReference type="Proteomes" id="UP000562984"/>
    </source>
</evidence>
<dbReference type="AlphaFoldDB" id="A0A849A577"/>
<evidence type="ECO:0000313" key="1">
    <source>
        <dbReference type="EMBL" id="NNG34523.1"/>
    </source>
</evidence>
<gene>
    <name evidence="1" type="ORF">HKD39_02065</name>
</gene>
<accession>A0A849A577</accession>
<sequence length="206" mass="22260">MLLPKPIAEGVRAGTVTLAFRRWDAPRVKVGGTQLTVAGLIRFDACVEVADPQALTDADAAAAGLASREQLLSRLEPHRTTRSPRGAKGGETVYRITLSWAGEDPRVQLRQRIPRGAELAELQQAVSKLDAGRRSGPWTRQILEWIAAHPQVVSTELAAVLGRELQPMKTDIRKLKALGLTISHPVGYELSPRGLAYLASLPPGSP</sequence>
<reference evidence="1 2" key="1">
    <citation type="submission" date="2020-05" db="EMBL/GenBank/DDBJ databases">
        <title>Nakamurella sp. DB0629 isolated from air conditioner.</title>
        <authorList>
            <person name="Kim D.H."/>
            <person name="Kim D.-U."/>
        </authorList>
    </citation>
    <scope>NUCLEOTIDE SEQUENCE [LARGE SCALE GENOMIC DNA]</scope>
    <source>
        <strain evidence="1 2">DB0629</strain>
    </source>
</reference>
<protein>
    <submittedName>
        <fullName evidence="1">ASCH domain-containing protein</fullName>
    </submittedName>
</protein>
<dbReference type="InterPro" id="IPR036390">
    <property type="entry name" value="WH_DNA-bd_sf"/>
</dbReference>
<name>A0A849A577_9ACTN</name>